<dbReference type="SUPFAM" id="SSF55729">
    <property type="entry name" value="Acyl-CoA N-acyltransferases (Nat)"/>
    <property type="match status" value="1"/>
</dbReference>
<keyword evidence="5" id="KW-1185">Reference proteome</keyword>
<dbReference type="InterPro" id="IPR050832">
    <property type="entry name" value="Bact_Acetyltransf"/>
</dbReference>
<reference evidence="5" key="1">
    <citation type="submission" date="2016-09" db="EMBL/GenBank/DDBJ databases">
        <authorList>
            <person name="Wibberg D."/>
        </authorList>
    </citation>
    <scope>NUCLEOTIDE SEQUENCE [LARGE SCALE GENOMIC DNA]</scope>
</reference>
<dbReference type="InterPro" id="IPR016181">
    <property type="entry name" value="Acyl_CoA_acyltransferase"/>
</dbReference>
<feature type="domain" description="N-acetyltransferase" evidence="3">
    <location>
        <begin position="3"/>
        <end position="147"/>
    </location>
</feature>
<dbReference type="RefSeq" id="WP_072705636.1">
    <property type="nucleotide sequence ID" value="NZ_FMJB01000043.1"/>
</dbReference>
<dbReference type="AlphaFoldDB" id="A0A1M4MZ58"/>
<evidence type="ECO:0000256" key="2">
    <source>
        <dbReference type="ARBA" id="ARBA00023315"/>
    </source>
</evidence>
<dbReference type="InterPro" id="IPR000182">
    <property type="entry name" value="GNAT_dom"/>
</dbReference>
<keyword evidence="2" id="KW-0012">Acyltransferase</keyword>
<organism evidence="4 5">
    <name type="scientific">Donghicola eburneus</name>
    <dbReference type="NCBI Taxonomy" id="393278"/>
    <lineage>
        <taxon>Bacteria</taxon>
        <taxon>Pseudomonadati</taxon>
        <taxon>Pseudomonadota</taxon>
        <taxon>Alphaproteobacteria</taxon>
        <taxon>Rhodobacterales</taxon>
        <taxon>Roseobacteraceae</taxon>
        <taxon>Donghicola</taxon>
    </lineage>
</organism>
<accession>A0A1M4MZ58</accession>
<evidence type="ECO:0000313" key="5">
    <source>
        <dbReference type="Proteomes" id="UP000184085"/>
    </source>
</evidence>
<protein>
    <submittedName>
        <fullName evidence="4">Putative Acetyltransferase, GNAT family protein</fullName>
    </submittedName>
</protein>
<dbReference type="PROSITE" id="PS51186">
    <property type="entry name" value="GNAT"/>
    <property type="match status" value="1"/>
</dbReference>
<gene>
    <name evidence="4" type="ORF">KARMA_1252</name>
</gene>
<evidence type="ECO:0000313" key="4">
    <source>
        <dbReference type="EMBL" id="SCM67065.1"/>
    </source>
</evidence>
<sequence>MSFYLRPAHDLDAGKMGAMLTEFVDQTAWLPKVRSSAEDIMYCATMIERGWVTIATADRPMGFIALADDEILALYVAPDARRNGVGRQLMTYAKERSDRLRLWTYKANTVARAFYRLSGFKEVGRTDGDYNDEGLPDVEYLWERGAE</sequence>
<dbReference type="PANTHER" id="PTHR43877">
    <property type="entry name" value="AMINOALKYLPHOSPHONATE N-ACETYLTRANSFERASE-RELATED-RELATED"/>
    <property type="match status" value="1"/>
</dbReference>
<dbReference type="EMBL" id="FMJB01000043">
    <property type="protein sequence ID" value="SCM67065.1"/>
    <property type="molecule type" value="Genomic_DNA"/>
</dbReference>
<evidence type="ECO:0000256" key="1">
    <source>
        <dbReference type="ARBA" id="ARBA00022679"/>
    </source>
</evidence>
<proteinExistence type="predicted"/>
<name>A0A1M4MZ58_9RHOB</name>
<dbReference type="CDD" id="cd04301">
    <property type="entry name" value="NAT_SF"/>
    <property type="match status" value="1"/>
</dbReference>
<dbReference type="Proteomes" id="UP000184085">
    <property type="component" value="Unassembled WGS sequence"/>
</dbReference>
<dbReference type="Pfam" id="PF13508">
    <property type="entry name" value="Acetyltransf_7"/>
    <property type="match status" value="1"/>
</dbReference>
<keyword evidence="1 4" id="KW-0808">Transferase</keyword>
<dbReference type="Gene3D" id="3.40.630.30">
    <property type="match status" value="1"/>
</dbReference>
<dbReference type="GO" id="GO:0016747">
    <property type="term" value="F:acyltransferase activity, transferring groups other than amino-acyl groups"/>
    <property type="evidence" value="ECO:0007669"/>
    <property type="project" value="InterPro"/>
</dbReference>
<evidence type="ECO:0000259" key="3">
    <source>
        <dbReference type="PROSITE" id="PS51186"/>
    </source>
</evidence>